<dbReference type="AlphaFoldDB" id="A0A7V0Z6K1"/>
<dbReference type="PIRSF" id="PIRSF015601">
    <property type="entry name" value="MTase_slr0722"/>
    <property type="match status" value="1"/>
</dbReference>
<evidence type="ECO:0000256" key="1">
    <source>
        <dbReference type="ARBA" id="ARBA00004496"/>
    </source>
</evidence>
<sequence>MNNSPHNLFFIKEEQIQNSQILLTGPEFHHIKNVLRKKPGEIIFFTNGAGKRYKSLIEQILQNAMVIKIKEEEHIPRQNKINIDLGIAPLKSGRTDFIIEKGTELGIRKFIFFISKFSVINNLTPPRIEHFKKIALSAMLQSQQYYLPDIIFVKDIQKEFLNYDLVVVGDRDGKDKIIPGVQNILLMIGPEGGFAPEEIETFSKKKVKFVPFSTNRLRSETAALAGIVSLTTYYSL</sequence>
<dbReference type="Pfam" id="PF20260">
    <property type="entry name" value="PUA_4"/>
    <property type="match status" value="1"/>
</dbReference>
<evidence type="ECO:0000256" key="10">
    <source>
        <dbReference type="PIRNR" id="PIRNR015601"/>
    </source>
</evidence>
<dbReference type="GO" id="GO:0070042">
    <property type="term" value="F:rRNA (uridine-N3-)-methyltransferase activity"/>
    <property type="evidence" value="ECO:0007669"/>
    <property type="project" value="TreeGrafter"/>
</dbReference>
<protein>
    <recommendedName>
        <fullName evidence="10">Ribosomal RNA small subunit methyltransferase E</fullName>
        <ecNumber evidence="10">2.1.1.193</ecNumber>
    </recommendedName>
</protein>
<keyword evidence="6 10" id="KW-0808">Transferase</keyword>
<evidence type="ECO:0000259" key="11">
    <source>
        <dbReference type="Pfam" id="PF04452"/>
    </source>
</evidence>
<organism evidence="13">
    <name type="scientific">candidate division WOR-3 bacterium</name>
    <dbReference type="NCBI Taxonomy" id="2052148"/>
    <lineage>
        <taxon>Bacteria</taxon>
        <taxon>Bacteria division WOR-3</taxon>
    </lineage>
</organism>
<evidence type="ECO:0000256" key="9">
    <source>
        <dbReference type="ARBA" id="ARBA00047944"/>
    </source>
</evidence>
<dbReference type="InterPro" id="IPR046887">
    <property type="entry name" value="RsmE_PUA-like"/>
</dbReference>
<evidence type="ECO:0000256" key="6">
    <source>
        <dbReference type="ARBA" id="ARBA00022679"/>
    </source>
</evidence>
<dbReference type="EMBL" id="DSKY01000021">
    <property type="protein sequence ID" value="HDY59527.1"/>
    <property type="molecule type" value="Genomic_DNA"/>
</dbReference>
<comment type="similarity">
    <text evidence="2 10">Belongs to the RNA methyltransferase RsmE family.</text>
</comment>
<dbReference type="Pfam" id="PF04452">
    <property type="entry name" value="Methyltrans_RNA"/>
    <property type="match status" value="1"/>
</dbReference>
<dbReference type="PANTHER" id="PTHR30027">
    <property type="entry name" value="RIBOSOMAL RNA SMALL SUBUNIT METHYLTRANSFERASE E"/>
    <property type="match status" value="1"/>
</dbReference>
<keyword evidence="4 10" id="KW-0698">rRNA processing</keyword>
<dbReference type="EC" id="2.1.1.193" evidence="10"/>
<dbReference type="Gene3D" id="3.40.1280.10">
    <property type="match status" value="1"/>
</dbReference>
<evidence type="ECO:0000256" key="5">
    <source>
        <dbReference type="ARBA" id="ARBA00022603"/>
    </source>
</evidence>
<proteinExistence type="inferred from homology"/>
<evidence type="ECO:0000256" key="4">
    <source>
        <dbReference type="ARBA" id="ARBA00022552"/>
    </source>
</evidence>
<feature type="domain" description="Ribosomal RNA small subunit methyltransferase E methyltransferase" evidence="11">
    <location>
        <begin position="78"/>
        <end position="226"/>
    </location>
</feature>
<dbReference type="InterPro" id="IPR029026">
    <property type="entry name" value="tRNA_m1G_MTases_N"/>
</dbReference>
<comment type="function">
    <text evidence="8 10">Specifically methylates the N3 position of the uracil ring of uridine 1498 (m3U1498) in 16S rRNA. Acts on the fully assembled 30S ribosomal subunit.</text>
</comment>
<evidence type="ECO:0000256" key="2">
    <source>
        <dbReference type="ARBA" id="ARBA00005528"/>
    </source>
</evidence>
<comment type="caution">
    <text evidence="13">The sequence shown here is derived from an EMBL/GenBank/DDBJ whole genome shotgun (WGS) entry which is preliminary data.</text>
</comment>
<feature type="domain" description="Ribosomal RNA small subunit methyltransferase E PUA-like" evidence="12">
    <location>
        <begin position="23"/>
        <end position="60"/>
    </location>
</feature>
<evidence type="ECO:0000256" key="7">
    <source>
        <dbReference type="ARBA" id="ARBA00022691"/>
    </source>
</evidence>
<reference evidence="13" key="1">
    <citation type="journal article" date="2020" name="mSystems">
        <title>Genome- and Community-Level Interaction Insights into Carbon Utilization and Element Cycling Functions of Hydrothermarchaeota in Hydrothermal Sediment.</title>
        <authorList>
            <person name="Zhou Z."/>
            <person name="Liu Y."/>
            <person name="Xu W."/>
            <person name="Pan J."/>
            <person name="Luo Z.H."/>
            <person name="Li M."/>
        </authorList>
    </citation>
    <scope>NUCLEOTIDE SEQUENCE [LARGE SCALE GENOMIC DNA]</scope>
    <source>
        <strain evidence="13">SpSt-258</strain>
    </source>
</reference>
<dbReference type="PANTHER" id="PTHR30027:SF3">
    <property type="entry name" value="16S RRNA (URACIL(1498)-N(3))-METHYLTRANSFERASE"/>
    <property type="match status" value="1"/>
</dbReference>
<evidence type="ECO:0000313" key="13">
    <source>
        <dbReference type="EMBL" id="HDY59527.1"/>
    </source>
</evidence>
<dbReference type="GO" id="GO:0070475">
    <property type="term" value="P:rRNA base methylation"/>
    <property type="evidence" value="ECO:0007669"/>
    <property type="project" value="TreeGrafter"/>
</dbReference>
<evidence type="ECO:0000256" key="8">
    <source>
        <dbReference type="ARBA" id="ARBA00025699"/>
    </source>
</evidence>
<gene>
    <name evidence="13" type="ORF">ENP86_08255</name>
</gene>
<keyword evidence="3 10" id="KW-0963">Cytoplasm</keyword>
<dbReference type="CDD" id="cd18084">
    <property type="entry name" value="RsmE-like"/>
    <property type="match status" value="1"/>
</dbReference>
<comment type="subcellular location">
    <subcellularLocation>
        <location evidence="1 10">Cytoplasm</location>
    </subcellularLocation>
</comment>
<dbReference type="NCBIfam" id="TIGR00046">
    <property type="entry name" value="RsmE family RNA methyltransferase"/>
    <property type="match status" value="1"/>
</dbReference>
<keyword evidence="7 10" id="KW-0949">S-adenosyl-L-methionine</keyword>
<dbReference type="InterPro" id="IPR029028">
    <property type="entry name" value="Alpha/beta_knot_MTases"/>
</dbReference>
<comment type="catalytic activity">
    <reaction evidence="9 10">
        <text>uridine(1498) in 16S rRNA + S-adenosyl-L-methionine = N(3)-methyluridine(1498) in 16S rRNA + S-adenosyl-L-homocysteine + H(+)</text>
        <dbReference type="Rhea" id="RHEA:42920"/>
        <dbReference type="Rhea" id="RHEA-COMP:10283"/>
        <dbReference type="Rhea" id="RHEA-COMP:10284"/>
        <dbReference type="ChEBI" id="CHEBI:15378"/>
        <dbReference type="ChEBI" id="CHEBI:57856"/>
        <dbReference type="ChEBI" id="CHEBI:59789"/>
        <dbReference type="ChEBI" id="CHEBI:65315"/>
        <dbReference type="ChEBI" id="CHEBI:74502"/>
        <dbReference type="EC" id="2.1.1.193"/>
    </reaction>
</comment>
<dbReference type="GO" id="GO:0005737">
    <property type="term" value="C:cytoplasm"/>
    <property type="evidence" value="ECO:0007669"/>
    <property type="project" value="UniProtKB-SubCell"/>
</dbReference>
<dbReference type="InterPro" id="IPR015947">
    <property type="entry name" value="PUA-like_sf"/>
</dbReference>
<keyword evidence="5 10" id="KW-0489">Methyltransferase</keyword>
<name>A0A7V0Z6K1_UNCW3</name>
<evidence type="ECO:0000259" key="12">
    <source>
        <dbReference type="Pfam" id="PF20260"/>
    </source>
</evidence>
<evidence type="ECO:0000256" key="3">
    <source>
        <dbReference type="ARBA" id="ARBA00022490"/>
    </source>
</evidence>
<accession>A0A7V0Z6K1</accession>
<dbReference type="InterPro" id="IPR046886">
    <property type="entry name" value="RsmE_MTase_dom"/>
</dbReference>
<dbReference type="InterPro" id="IPR006700">
    <property type="entry name" value="RsmE"/>
</dbReference>
<dbReference type="SUPFAM" id="SSF75217">
    <property type="entry name" value="alpha/beta knot"/>
    <property type="match status" value="1"/>
</dbReference>
<dbReference type="SUPFAM" id="SSF88697">
    <property type="entry name" value="PUA domain-like"/>
    <property type="match status" value="1"/>
</dbReference>